<dbReference type="GeneID" id="63917497"/>
<feature type="compositionally biased region" description="Low complexity" evidence="1">
    <location>
        <begin position="46"/>
        <end position="63"/>
    </location>
</feature>
<organism evidence="2 3">
    <name type="scientific">Aureobasidium melanogenum (strain CBS 110374)</name>
    <name type="common">Aureobasidium pullulans var. melanogenum</name>
    <dbReference type="NCBI Taxonomy" id="1043003"/>
    <lineage>
        <taxon>Eukaryota</taxon>
        <taxon>Fungi</taxon>
        <taxon>Dikarya</taxon>
        <taxon>Ascomycota</taxon>
        <taxon>Pezizomycotina</taxon>
        <taxon>Dothideomycetes</taxon>
        <taxon>Dothideomycetidae</taxon>
        <taxon>Dothideales</taxon>
        <taxon>Saccotheciaceae</taxon>
        <taxon>Aureobasidium</taxon>
    </lineage>
</organism>
<sequence>MRRMVSLGTPPRKRTLYQPATTTKGTFLGSSPTIRESSKAATSMISRKSSSTTRVTTPRTTISNPDASLNYIEELLYHSKQPDTTSDLKRPRASSESTLVEDESNTRPSTDSKKHTYGQPCPENNEHCHYHHQLTQYCHIPWRNCSSALNAIKQSYRTGGQWIGAPKGWNETHNSCLKTDKKCDAHAQLHDIVLEKQKNKKYPGKPRARGRHSRGSGSLGKKGKE</sequence>
<reference evidence="2 3" key="1">
    <citation type="journal article" date="2014" name="BMC Genomics">
        <title>Genome sequencing of four Aureobasidium pullulans varieties: biotechnological potential, stress tolerance, and description of new species.</title>
        <authorList>
            <person name="Gostin Ar C."/>
            <person name="Ohm R.A."/>
            <person name="Kogej T."/>
            <person name="Sonjak S."/>
            <person name="Turk M."/>
            <person name="Zajc J."/>
            <person name="Zalar P."/>
            <person name="Grube M."/>
            <person name="Sun H."/>
            <person name="Han J."/>
            <person name="Sharma A."/>
            <person name="Chiniquy J."/>
            <person name="Ngan C.Y."/>
            <person name="Lipzen A."/>
            <person name="Barry K."/>
            <person name="Grigoriev I.V."/>
            <person name="Gunde-Cimerman N."/>
        </authorList>
    </citation>
    <scope>NUCLEOTIDE SEQUENCE [LARGE SCALE GENOMIC DNA]</scope>
    <source>
        <strain evidence="2 3">CBS 110374</strain>
    </source>
</reference>
<keyword evidence="3" id="KW-1185">Reference proteome</keyword>
<feature type="compositionally biased region" description="Basic and acidic residues" evidence="1">
    <location>
        <begin position="80"/>
        <end position="90"/>
    </location>
</feature>
<proteinExistence type="predicted"/>
<feature type="compositionally biased region" description="Polar residues" evidence="1">
    <location>
        <begin position="18"/>
        <end position="45"/>
    </location>
</feature>
<dbReference type="RefSeq" id="XP_040883464.1">
    <property type="nucleotide sequence ID" value="XM_041024124.1"/>
</dbReference>
<dbReference type="AlphaFoldDB" id="A0A074WVL8"/>
<name>A0A074WVL8_AURM1</name>
<feature type="region of interest" description="Disordered" evidence="1">
    <location>
        <begin position="1"/>
        <end position="66"/>
    </location>
</feature>
<feature type="region of interest" description="Disordered" evidence="1">
    <location>
        <begin position="195"/>
        <end position="225"/>
    </location>
</feature>
<evidence type="ECO:0000313" key="2">
    <source>
        <dbReference type="EMBL" id="KEQ66441.1"/>
    </source>
</evidence>
<feature type="compositionally biased region" description="Basic residues" evidence="1">
    <location>
        <begin position="198"/>
        <end position="214"/>
    </location>
</feature>
<protein>
    <submittedName>
        <fullName evidence="2">Uncharacterized protein</fullName>
    </submittedName>
</protein>
<dbReference type="EMBL" id="KL584825">
    <property type="protein sequence ID" value="KEQ66441.1"/>
    <property type="molecule type" value="Genomic_DNA"/>
</dbReference>
<dbReference type="HOGENOM" id="CLU_1229718_0_0_1"/>
<feature type="region of interest" description="Disordered" evidence="1">
    <location>
        <begin position="80"/>
        <end position="118"/>
    </location>
</feature>
<gene>
    <name evidence="2" type="ORF">M437DRAFT_62640</name>
</gene>
<evidence type="ECO:0000313" key="3">
    <source>
        <dbReference type="Proteomes" id="UP000030672"/>
    </source>
</evidence>
<accession>A0A074WVL8</accession>
<dbReference type="Proteomes" id="UP000030672">
    <property type="component" value="Unassembled WGS sequence"/>
</dbReference>
<evidence type="ECO:0000256" key="1">
    <source>
        <dbReference type="SAM" id="MobiDB-lite"/>
    </source>
</evidence>